<dbReference type="EMBL" id="FNCO01000003">
    <property type="protein sequence ID" value="SDG76868.1"/>
    <property type="molecule type" value="Genomic_DNA"/>
</dbReference>
<protein>
    <recommendedName>
        <fullName evidence="4">Lipoprotein</fullName>
    </recommendedName>
</protein>
<dbReference type="PROSITE" id="PS51257">
    <property type="entry name" value="PROKAR_LIPOPROTEIN"/>
    <property type="match status" value="1"/>
</dbReference>
<accession>A0A1G7WY71</accession>
<keyword evidence="1" id="KW-0732">Signal</keyword>
<organism evidence="2 3">
    <name type="scientific">Pseudomonas abietaniphila</name>
    <dbReference type="NCBI Taxonomy" id="89065"/>
    <lineage>
        <taxon>Bacteria</taxon>
        <taxon>Pseudomonadati</taxon>
        <taxon>Pseudomonadota</taxon>
        <taxon>Gammaproteobacteria</taxon>
        <taxon>Pseudomonadales</taxon>
        <taxon>Pseudomonadaceae</taxon>
        <taxon>Pseudomonas</taxon>
    </lineage>
</organism>
<evidence type="ECO:0000313" key="3">
    <source>
        <dbReference type="Proteomes" id="UP000182894"/>
    </source>
</evidence>
<reference evidence="3" key="1">
    <citation type="submission" date="2016-10" db="EMBL/GenBank/DDBJ databases">
        <authorList>
            <person name="Varghese N."/>
            <person name="Submissions S."/>
        </authorList>
    </citation>
    <scope>NUCLEOTIDE SEQUENCE [LARGE SCALE GENOMIC DNA]</scope>
    <source>
        <strain evidence="3">ATCC 700689</strain>
    </source>
</reference>
<evidence type="ECO:0008006" key="4">
    <source>
        <dbReference type="Google" id="ProtNLM"/>
    </source>
</evidence>
<sequence length="151" mass="17120">MPSLLRASLIVLTLLSVAACTSKPLVTPDRTLPTTLHADHEQMKQAILTTLVKRKWSVQRVGPDLVQAEITVRGQYHAEIDIPYTADHYQIKYRDSRELSYKDGKIHKNYNRWVRLLDKGILRELRDDQAETTAKNMANGVTPQGITQAAQ</sequence>
<keyword evidence="3" id="KW-1185">Reference proteome</keyword>
<name>A0A1G7WY71_9PSED</name>
<gene>
    <name evidence="2" type="ORF">SAMN05216605_103101</name>
</gene>
<dbReference type="OrthoDB" id="9815328at2"/>
<evidence type="ECO:0000313" key="2">
    <source>
        <dbReference type="EMBL" id="SDG76868.1"/>
    </source>
</evidence>
<feature type="chain" id="PRO_5010307035" description="Lipoprotein" evidence="1">
    <location>
        <begin position="19"/>
        <end position="151"/>
    </location>
</feature>
<dbReference type="AlphaFoldDB" id="A0A1G7WY71"/>
<proteinExistence type="predicted"/>
<dbReference type="Proteomes" id="UP000182894">
    <property type="component" value="Unassembled WGS sequence"/>
</dbReference>
<dbReference type="STRING" id="89065.SAMN05216605_103101"/>
<evidence type="ECO:0000256" key="1">
    <source>
        <dbReference type="SAM" id="SignalP"/>
    </source>
</evidence>
<feature type="signal peptide" evidence="1">
    <location>
        <begin position="1"/>
        <end position="18"/>
    </location>
</feature>
<dbReference type="RefSeq" id="WP_074751608.1">
    <property type="nucleotide sequence ID" value="NZ_FNCO01000003.1"/>
</dbReference>